<keyword evidence="1" id="KW-0732">Signal</keyword>
<proteinExistence type="predicted"/>
<feature type="signal peptide" evidence="1">
    <location>
        <begin position="1"/>
        <end position="23"/>
    </location>
</feature>
<dbReference type="RefSeq" id="WP_261741219.1">
    <property type="nucleotide sequence ID" value="NZ_JBINXA010000032.1"/>
</dbReference>
<accession>A0ABW7M1J7</accession>
<evidence type="ECO:0000256" key="1">
    <source>
        <dbReference type="SAM" id="SignalP"/>
    </source>
</evidence>
<reference evidence="2 3" key="1">
    <citation type="submission" date="2024-10" db="EMBL/GenBank/DDBJ databases">
        <title>Aeromonas and Pseudomonas from the Cagarras Archipelago, Rio de Janeiro, Brazil.</title>
        <authorList>
            <person name="Canellas A.L.B."/>
            <person name="Laport M.S."/>
        </authorList>
    </citation>
    <scope>NUCLEOTIDE SEQUENCE [LARGE SCALE GENOMIC DNA]</scope>
    <source>
        <strain evidence="2 3">CPF-4</strain>
    </source>
</reference>
<gene>
    <name evidence="2" type="ORF">ACHMWK_17450</name>
</gene>
<protein>
    <submittedName>
        <fullName evidence="2">Uncharacterized protein</fullName>
    </submittedName>
</protein>
<feature type="chain" id="PRO_5045065864" evidence="1">
    <location>
        <begin position="24"/>
        <end position="73"/>
    </location>
</feature>
<keyword evidence="3" id="KW-1185">Reference proteome</keyword>
<comment type="caution">
    <text evidence="2">The sequence shown here is derived from an EMBL/GenBank/DDBJ whole genome shotgun (WGS) entry which is preliminary data.</text>
</comment>
<evidence type="ECO:0000313" key="2">
    <source>
        <dbReference type="EMBL" id="MFH6567748.1"/>
    </source>
</evidence>
<dbReference type="Proteomes" id="UP001609821">
    <property type="component" value="Unassembled WGS sequence"/>
</dbReference>
<name>A0ABW7M1J7_9PSED</name>
<evidence type="ECO:0000313" key="3">
    <source>
        <dbReference type="Proteomes" id="UP001609821"/>
    </source>
</evidence>
<sequence>MKRELARSLFFLGALTIAGVAFAAWEQPVTQVLGGTQEGVHCPLPRVVKVAVAAKPDHDLLLFMFGMSQGLKK</sequence>
<organism evidence="2 3">
    <name type="scientific">Pseudomonas kulmbachensis</name>
    <dbReference type="NCBI Taxonomy" id="3043408"/>
    <lineage>
        <taxon>Bacteria</taxon>
        <taxon>Pseudomonadati</taxon>
        <taxon>Pseudomonadota</taxon>
        <taxon>Gammaproteobacteria</taxon>
        <taxon>Pseudomonadales</taxon>
        <taxon>Pseudomonadaceae</taxon>
        <taxon>Pseudomonas</taxon>
    </lineage>
</organism>
<dbReference type="EMBL" id="JBINXB010000029">
    <property type="protein sequence ID" value="MFH6567748.1"/>
    <property type="molecule type" value="Genomic_DNA"/>
</dbReference>